<gene>
    <name evidence="2" type="ORF">SAMN05878281_0870</name>
</gene>
<reference evidence="3" key="1">
    <citation type="submission" date="2016-11" db="EMBL/GenBank/DDBJ databases">
        <authorList>
            <person name="Varghese N."/>
            <person name="Submissions S."/>
        </authorList>
    </citation>
    <scope>NUCLEOTIDE SEQUENCE [LARGE SCALE GENOMIC DNA]</scope>
    <source>
        <strain evidence="3">ACAM 48</strain>
    </source>
</reference>
<dbReference type="Proteomes" id="UP000190235">
    <property type="component" value="Chromosome I"/>
</dbReference>
<organism evidence="2 3">
    <name type="scientific">Salegentibacter salegens</name>
    <dbReference type="NCBI Taxonomy" id="143223"/>
    <lineage>
        <taxon>Bacteria</taxon>
        <taxon>Pseudomonadati</taxon>
        <taxon>Bacteroidota</taxon>
        <taxon>Flavobacteriia</taxon>
        <taxon>Flavobacteriales</taxon>
        <taxon>Flavobacteriaceae</taxon>
        <taxon>Salegentibacter</taxon>
    </lineage>
</organism>
<feature type="repeat" description="TPR" evidence="1">
    <location>
        <begin position="204"/>
        <end position="237"/>
    </location>
</feature>
<name>A0A1M7J9F1_9FLAO</name>
<protein>
    <submittedName>
        <fullName evidence="2">Tetratricopeptide repeat-containing protein</fullName>
    </submittedName>
</protein>
<dbReference type="AlphaFoldDB" id="A0A1M7J9F1"/>
<accession>A0A1M7J9F1</accession>
<evidence type="ECO:0000256" key="1">
    <source>
        <dbReference type="PROSITE-ProRule" id="PRU00339"/>
    </source>
</evidence>
<keyword evidence="1" id="KW-0802">TPR repeat</keyword>
<dbReference type="InterPro" id="IPR019734">
    <property type="entry name" value="TPR_rpt"/>
</dbReference>
<dbReference type="InterPro" id="IPR011990">
    <property type="entry name" value="TPR-like_helical_dom_sf"/>
</dbReference>
<dbReference type="SUPFAM" id="SSF48452">
    <property type="entry name" value="TPR-like"/>
    <property type="match status" value="1"/>
</dbReference>
<evidence type="ECO:0000313" key="3">
    <source>
        <dbReference type="Proteomes" id="UP000190235"/>
    </source>
</evidence>
<keyword evidence="3" id="KW-1185">Reference proteome</keyword>
<dbReference type="STRING" id="143223.SAMN05878281_0870"/>
<sequence>MSYFTGFPYKKQNLKNLIRISLALILSSTLFNCNQVVADKPSKENQSSGFSKEQQDSLIEIYLENGAWKQDPYSQDWQDEIDKGLGIDSTIAYFWQQKAMPLFKQSKYELGMPFIDNAVKYNPRRWQDYRAFIKCIFSKQYKDAIQDFQDYEQKYGYGFVMDHSYNFYIALSYLQLNEFEKAEKIFEKDYKKIMAEDGEDWLHYLDLFYYGISKYEQKEYTEALELFDQALAFYPEFSDVQYYKAKILYKIGEPEEANFVYKQAKENADRGFSINEDNVIYERYPYQVRWP</sequence>
<dbReference type="Gene3D" id="1.25.40.10">
    <property type="entry name" value="Tetratricopeptide repeat domain"/>
    <property type="match status" value="2"/>
</dbReference>
<dbReference type="Pfam" id="PF14559">
    <property type="entry name" value="TPR_19"/>
    <property type="match status" value="1"/>
</dbReference>
<dbReference type="EMBL" id="LT670848">
    <property type="protein sequence ID" value="SHM49614.1"/>
    <property type="molecule type" value="Genomic_DNA"/>
</dbReference>
<evidence type="ECO:0000313" key="2">
    <source>
        <dbReference type="EMBL" id="SHM49614.1"/>
    </source>
</evidence>
<dbReference type="PROSITE" id="PS50005">
    <property type="entry name" value="TPR"/>
    <property type="match status" value="1"/>
</dbReference>
<proteinExistence type="predicted"/>